<comment type="similarity">
    <text evidence="1">Belongs to the SURF1 family.</text>
</comment>
<comment type="caution">
    <text evidence="1">Lacks conserved residue(s) required for the propagation of feature annotation.</text>
</comment>
<evidence type="ECO:0000256" key="1">
    <source>
        <dbReference type="RuleBase" id="RU363076"/>
    </source>
</evidence>
<dbReference type="CDD" id="cd06662">
    <property type="entry name" value="SURF1"/>
    <property type="match status" value="1"/>
</dbReference>
<proteinExistence type="inferred from homology"/>
<comment type="caution">
    <text evidence="3">The sequence shown here is derived from an EMBL/GenBank/DDBJ whole genome shotgun (WGS) entry which is preliminary data.</text>
</comment>
<keyword evidence="1" id="KW-1133">Transmembrane helix</keyword>
<gene>
    <name evidence="3" type="ORF">RDWZM_001716</name>
</gene>
<evidence type="ECO:0000256" key="2">
    <source>
        <dbReference type="SAM" id="SignalP"/>
    </source>
</evidence>
<dbReference type="PANTHER" id="PTHR43264">
    <property type="match status" value="1"/>
</dbReference>
<dbReference type="GO" id="GO:0016799">
    <property type="term" value="F:hydrolase activity, hydrolyzing N-glycosyl compounds"/>
    <property type="evidence" value="ECO:0007669"/>
    <property type="project" value="InterPro"/>
</dbReference>
<keyword evidence="2" id="KW-0732">Signal</keyword>
<keyword evidence="4" id="KW-1185">Reference proteome</keyword>
<dbReference type="Proteomes" id="UP001142055">
    <property type="component" value="Chromosome 1"/>
</dbReference>
<keyword evidence="1" id="KW-0812">Transmembrane</keyword>
<evidence type="ECO:0000313" key="3">
    <source>
        <dbReference type="EMBL" id="KAJ6223171.1"/>
    </source>
</evidence>
<dbReference type="AlphaFoldDB" id="A0A9Q0MC72"/>
<keyword evidence="1" id="KW-0999">Mitochondrion inner membrane</keyword>
<dbReference type="PANTHER" id="PTHR43264:SF1">
    <property type="entry name" value="INOSINE_URIDINE-PREFERRING NUCLEOSIDE HYDROLASE DOMAIN-CONTAINING PROTEIN"/>
    <property type="match status" value="1"/>
</dbReference>
<accession>A0A9Q0MC72</accession>
<protein>
    <recommendedName>
        <fullName evidence="1">SURF1-like protein</fullName>
    </recommendedName>
</protein>
<organism evidence="3 4">
    <name type="scientific">Blomia tropicalis</name>
    <name type="common">Mite</name>
    <dbReference type="NCBI Taxonomy" id="40697"/>
    <lineage>
        <taxon>Eukaryota</taxon>
        <taxon>Metazoa</taxon>
        <taxon>Ecdysozoa</taxon>
        <taxon>Arthropoda</taxon>
        <taxon>Chelicerata</taxon>
        <taxon>Arachnida</taxon>
        <taxon>Acari</taxon>
        <taxon>Acariformes</taxon>
        <taxon>Sarcoptiformes</taxon>
        <taxon>Astigmata</taxon>
        <taxon>Glycyphagoidea</taxon>
        <taxon>Echimyopodidae</taxon>
        <taxon>Blomia</taxon>
    </lineage>
</organism>
<name>A0A9Q0MC72_BLOTA</name>
<dbReference type="InterPro" id="IPR002994">
    <property type="entry name" value="Surf1/Shy1"/>
</dbReference>
<feature type="chain" id="PRO_5040470142" description="SURF1-like protein" evidence="2">
    <location>
        <begin position="22"/>
        <end position="604"/>
    </location>
</feature>
<dbReference type="EMBL" id="JAPWDV010000001">
    <property type="protein sequence ID" value="KAJ6223171.1"/>
    <property type="molecule type" value="Genomic_DNA"/>
</dbReference>
<dbReference type="InterPro" id="IPR036452">
    <property type="entry name" value="Ribo_hydro-like"/>
</dbReference>
<keyword evidence="1" id="KW-0472">Membrane</keyword>
<sequence length="604" mass="68315">MKSSQLLPICIKLFGILLILANKTEQYDRIIVDTDIGAWPDDAGSLAMLHKWADNGLLEIQAIMANNAYEGIVPVIDAMNHFYGRPEIPIGVTKDPNATSFTGDLHWQEWLLANFRHPKYQNNSQAPDSIQLYRKLLSKASNGSIKLLSIGYLTNLANLLETSGDEFSPLTGKELIQAKVSHTFVMGGIFPTGEPETNIAGDAKSSVKSLPHWPTPVIYSGFEVGDFVPCGRKLLNPTTNRSIDQLSPIGKFIELFTLKYGVEGCYDELATLIAVKGYENYFELVPGRIMILENGTNYWINDKSAPPQWYTKPKVSSQTLLDVIDPLFILPIATFCLGTWQIYRLKWKLNLIEKLNSLVKSDPVEFPEDLTNLQEKEYLKVRLNGYFDQTSQPIFIFPRPLLPDQSSKSEPSGSGLFSQSQSRNIGALMIMPFVVTEERLIQSYNQLLIQSDRSDVLINKKDFRILVNVGWISRELMDKINCSKDDQNRNKLVKKIVNSNIEMVGVIRKTEKREPFAPKNEVGSGYMSRRDIAQMADKLDTTPIFLDAHGSYPVTLSNCSELEIKPIGSQTRVHLRNEHLSYIITCLTGIFSYLWFMKIFRPRL</sequence>
<feature type="transmembrane region" description="Helical" evidence="1">
    <location>
        <begin position="579"/>
        <end position="596"/>
    </location>
</feature>
<reference evidence="3" key="1">
    <citation type="submission" date="2022-12" db="EMBL/GenBank/DDBJ databases">
        <title>Genome assemblies of Blomia tropicalis.</title>
        <authorList>
            <person name="Cui Y."/>
        </authorList>
    </citation>
    <scope>NUCLEOTIDE SEQUENCE</scope>
    <source>
        <tissue evidence="3">Adult mites</tissue>
    </source>
</reference>
<comment type="subcellular location">
    <subcellularLocation>
        <location evidence="1">Mitochondrion inner membrane</location>
        <topology evidence="1">Multi-pass membrane protein</topology>
    </subcellularLocation>
</comment>
<feature type="signal peptide" evidence="2">
    <location>
        <begin position="1"/>
        <end position="21"/>
    </location>
</feature>
<dbReference type="GO" id="GO:0005743">
    <property type="term" value="C:mitochondrial inner membrane"/>
    <property type="evidence" value="ECO:0007669"/>
    <property type="project" value="UniProtKB-SubCell"/>
</dbReference>
<dbReference type="Pfam" id="PF02104">
    <property type="entry name" value="SURF1"/>
    <property type="match status" value="1"/>
</dbReference>
<dbReference type="PROSITE" id="PS50895">
    <property type="entry name" value="SURF1"/>
    <property type="match status" value="1"/>
</dbReference>
<dbReference type="SUPFAM" id="SSF53590">
    <property type="entry name" value="Nucleoside hydrolase"/>
    <property type="match status" value="1"/>
</dbReference>
<dbReference type="Gene3D" id="3.90.245.10">
    <property type="entry name" value="Ribonucleoside hydrolase-like"/>
    <property type="match status" value="1"/>
</dbReference>
<evidence type="ECO:0000313" key="4">
    <source>
        <dbReference type="Proteomes" id="UP001142055"/>
    </source>
</evidence>
<keyword evidence="1" id="KW-0496">Mitochondrion</keyword>
<comment type="function">
    <text evidence="1">Probably involved in the biogenesis of the COX complex.</text>
</comment>